<dbReference type="AlphaFoldDB" id="U7R4S8"/>
<comment type="caution">
    <text evidence="1">The sequence shown here is derived from an EMBL/GenBank/DDBJ whole genome shotgun (WGS) entry which is preliminary data.</text>
</comment>
<name>U7R4S8_PHOTE</name>
<proteinExistence type="predicted"/>
<dbReference type="Proteomes" id="UP000017133">
    <property type="component" value="Unassembled WGS sequence"/>
</dbReference>
<reference evidence="1 2" key="1">
    <citation type="submission" date="2013-10" db="EMBL/GenBank/DDBJ databases">
        <title>Whole Genome Shotgun Sequence of Photorhabdus temperata J3.</title>
        <authorList>
            <person name="Park G.-S."/>
            <person name="Hong S.-J."/>
            <person name="Shin J.-H."/>
        </authorList>
    </citation>
    <scope>NUCLEOTIDE SEQUENCE [LARGE SCALE GENOMIC DNA]</scope>
    <source>
        <strain evidence="1 2">J3</strain>
    </source>
</reference>
<sequence length="33" mass="3634">MGDQTGLMGKNGHNIFHNEKTNLIILNEVGQPI</sequence>
<protein>
    <submittedName>
        <fullName evidence="1">Uncharacterized protein</fullName>
    </submittedName>
</protein>
<evidence type="ECO:0000313" key="2">
    <source>
        <dbReference type="Proteomes" id="UP000017133"/>
    </source>
</evidence>
<dbReference type="EMBL" id="AXDT01000016">
    <property type="protein sequence ID" value="ERT14820.1"/>
    <property type="molecule type" value="Genomic_DNA"/>
</dbReference>
<evidence type="ECO:0000313" key="1">
    <source>
        <dbReference type="EMBL" id="ERT14820.1"/>
    </source>
</evidence>
<accession>U7R4S8</accession>
<keyword evidence="2" id="KW-1185">Reference proteome</keyword>
<gene>
    <name evidence="1" type="ORF">O185_01590</name>
</gene>
<organism evidence="1 2">
    <name type="scientific">Photorhabdus temperata J3</name>
    <dbReference type="NCBI Taxonomy" id="1389415"/>
    <lineage>
        <taxon>Bacteria</taxon>
        <taxon>Pseudomonadati</taxon>
        <taxon>Pseudomonadota</taxon>
        <taxon>Gammaproteobacteria</taxon>
        <taxon>Enterobacterales</taxon>
        <taxon>Morganellaceae</taxon>
        <taxon>Photorhabdus</taxon>
    </lineage>
</organism>